<sequence length="57" mass="6315">MLTVTYRPNKTNPAAFRMAVQRADYAADAQPADTCTYDKLPEGCMKTNDIHTDGATY</sequence>
<reference evidence="1 2" key="1">
    <citation type="submission" date="2017-04" db="EMBL/GenBank/DDBJ databases">
        <authorList>
            <person name="Afonso C.L."/>
            <person name="Miller P.J."/>
            <person name="Scott M.A."/>
            <person name="Spackman E."/>
            <person name="Goraichik I."/>
            <person name="Dimitrov K.M."/>
            <person name="Suarez D.L."/>
            <person name="Swayne D.E."/>
        </authorList>
    </citation>
    <scope>NUCLEOTIDE SEQUENCE [LARGE SCALE GENOMIC DNA]</scope>
    <source>
        <strain evidence="1 2">DSM 11622</strain>
    </source>
</reference>
<dbReference type="EMBL" id="FWWW01000055">
    <property type="protein sequence ID" value="SMB91435.1"/>
    <property type="molecule type" value="Genomic_DNA"/>
</dbReference>
<name>A0A1W1VDN7_9BACT</name>
<evidence type="ECO:0000313" key="2">
    <source>
        <dbReference type="Proteomes" id="UP000192266"/>
    </source>
</evidence>
<dbReference type="OrthoDB" id="5513217at2"/>
<accession>A0A1W1VDN7</accession>
<keyword evidence="2" id="KW-1185">Reference proteome</keyword>
<dbReference type="RefSeq" id="WP_159451982.1">
    <property type="nucleotide sequence ID" value="NZ_FWWW01000055.1"/>
</dbReference>
<evidence type="ECO:0000313" key="1">
    <source>
        <dbReference type="EMBL" id="SMB91435.1"/>
    </source>
</evidence>
<dbReference type="STRING" id="645990.SAMN00120144_0683"/>
<gene>
    <name evidence="1" type="ORF">SAMN00120144_0683</name>
</gene>
<proteinExistence type="predicted"/>
<protein>
    <submittedName>
        <fullName evidence="1">Uncharacterized protein</fullName>
    </submittedName>
</protein>
<dbReference type="AlphaFoldDB" id="A0A1W1VDN7"/>
<dbReference type="Proteomes" id="UP000192266">
    <property type="component" value="Unassembled WGS sequence"/>
</dbReference>
<organism evidence="1 2">
    <name type="scientific">Hymenobacter roseosalivarius DSM 11622</name>
    <dbReference type="NCBI Taxonomy" id="645990"/>
    <lineage>
        <taxon>Bacteria</taxon>
        <taxon>Pseudomonadati</taxon>
        <taxon>Bacteroidota</taxon>
        <taxon>Cytophagia</taxon>
        <taxon>Cytophagales</taxon>
        <taxon>Hymenobacteraceae</taxon>
        <taxon>Hymenobacter</taxon>
    </lineage>
</organism>